<feature type="chain" id="PRO_5047450253" evidence="4">
    <location>
        <begin position="24"/>
        <end position="1171"/>
    </location>
</feature>
<feature type="region of interest" description="Disordered" evidence="3">
    <location>
        <begin position="166"/>
        <end position="192"/>
    </location>
</feature>
<dbReference type="RefSeq" id="WP_249250497.1">
    <property type="nucleotide sequence ID" value="NZ_JAKIKT010000009.1"/>
</dbReference>
<evidence type="ECO:0000313" key="7">
    <source>
        <dbReference type="Proteomes" id="UP001202831"/>
    </source>
</evidence>
<evidence type="ECO:0000313" key="6">
    <source>
        <dbReference type="EMBL" id="MCL2915933.1"/>
    </source>
</evidence>
<name>A0ABT0NBW7_9GAMM</name>
<organism evidence="6 7">
    <name type="scientific">Shewanella corallii</name>
    <dbReference type="NCBI Taxonomy" id="560080"/>
    <lineage>
        <taxon>Bacteria</taxon>
        <taxon>Pseudomonadati</taxon>
        <taxon>Pseudomonadota</taxon>
        <taxon>Gammaproteobacteria</taxon>
        <taxon>Alteromonadales</taxon>
        <taxon>Shewanellaceae</taxon>
        <taxon>Shewanella</taxon>
    </lineage>
</organism>
<dbReference type="InterPro" id="IPR036465">
    <property type="entry name" value="vWFA_dom_sf"/>
</dbReference>
<sequence>MFIKKITAAAIAALTLTAGSSFADDTELYVYDSGSRTGARPQVLIIFDNSGSMRTEETYAKDSYDPTKVYPALSDNAPSESTLYFSSDGIPRPDENSNEGRFAEAVNNCHTSQSALQRFGFFTDKFQYLRKRNSGKFDWKEPSENTKSNRILAMECNEDIQTENWRNNSGFPSGFPKEGSKTDSYTQVDDSSPTKDFEAAIEIAKDADFHRADAVTIYTENYLRWYHQKGNVSKKQRIEIAREVITNTIASTPGVDFGLAVFNHNTNYDVEQGGRIVSGIKQMTEDNKVNLLKTIDGLDPETNTPLCETLYEAKRYFAGEAVVYGKDNDRGLRPARDTSIENGNKYISPFKECQNLAFVVYMTDGAPTKDDNADKLVKGLPGVDKDAFTWSGKSNYLPNLAEWMYKNDVNPNLPDTQTIKTFTIGFSDGAADAAPLLQAAANRGGGKYFAAKDASDLQAALQQVFTDILEVNASFTSPSIASNNFDRTQTFDAVYYAMFLPNRGPRWSGNLKKFKVTGSGDIVDKKGRIAIADDGNISPKACSYWTDDAVCSANNGGDGNDVTIGGAVEVLKKAESRKLYGNLGANGELTELTHIQASIHAGGETELATHMNSTTAELEALFKWAHGKDIDDEDGDNSTSDIRSDVLGDPLHSKPLAINYGTQGNPDIRILMGTNHGFMHMFRDTGNTVSESWAFMPYELLPNLAELRNNEPTGVHSVYGLDSPPVGYVKTSKTGVERAWVFFGMRRGGKSYYALDVTTPDNPKLMWTISADSPGMEELAQTWAEPVVTYIPGWPRGNKDPDQAKPVVIVGAGYSPATKDSAAVGIPDSEGRGVFILDAETGELVHRFTPTSGSNTTVMSGITDSIPNSVAVLDSNSDGLTDRIYATDTGANVWRMDLPGATPSSNDAPWSAFKFAALGGNVQIADRRFFAEPVVAQTMFSNVTEHQIVSESTGGITTQLSYQNVPYDAVVIGTGHRPHPTDKTRKDMFFTLQDRNVVTKSFGTAKNPIPEPLVLDNLYRVSEAPPTTEAELVRFGTKRGWYYSFGSEGEKNLAAASIIFGRVYFTSYVPGDTSSSNTCLVAGQGRLYSFDLHRGTRTYSQEYLDVGERVPDTPQLVIPPSGDGDDYMYLIGIGNAGAQMEVQAPAKGCAEGDHRCVGGGMRTNRIYYYAQ</sequence>
<evidence type="ECO:0000256" key="2">
    <source>
        <dbReference type="ARBA" id="ARBA00022837"/>
    </source>
</evidence>
<comment type="caution">
    <text evidence="6">The sequence shown here is derived from an EMBL/GenBank/DDBJ whole genome shotgun (WGS) entry which is preliminary data.</text>
</comment>
<feature type="domain" description="PilY1 beta-propeller" evidence="5">
    <location>
        <begin position="667"/>
        <end position="930"/>
    </location>
</feature>
<protein>
    <submittedName>
        <fullName evidence="6">rRNA (Guanine-N1)-methyltransferase</fullName>
    </submittedName>
</protein>
<feature type="signal peptide" evidence="4">
    <location>
        <begin position="1"/>
        <end position="23"/>
    </location>
</feature>
<feature type="compositionally biased region" description="Polar residues" evidence="3">
    <location>
        <begin position="182"/>
        <end position="191"/>
    </location>
</feature>
<reference evidence="6 7" key="1">
    <citation type="submission" date="2022-01" db="EMBL/GenBank/DDBJ databases">
        <title>Whole genome-based taxonomy of the Shewanellaceae.</title>
        <authorList>
            <person name="Martin-Rodriguez A.J."/>
        </authorList>
    </citation>
    <scope>NUCLEOTIDE SEQUENCE [LARGE SCALE GENOMIC DNA]</scope>
    <source>
        <strain evidence="6 7">DSM 21332</strain>
    </source>
</reference>
<dbReference type="InterPro" id="IPR008707">
    <property type="entry name" value="B-propeller_PilY1"/>
</dbReference>
<dbReference type="Pfam" id="PF05567">
    <property type="entry name" value="T4P_PilY1"/>
    <property type="match status" value="1"/>
</dbReference>
<accession>A0ABT0NBW7</accession>
<keyword evidence="7" id="KW-1185">Reference proteome</keyword>
<evidence type="ECO:0000259" key="5">
    <source>
        <dbReference type="Pfam" id="PF05567"/>
    </source>
</evidence>
<gene>
    <name evidence="6" type="ORF">L2725_19505</name>
</gene>
<keyword evidence="4" id="KW-0732">Signal</keyword>
<dbReference type="Proteomes" id="UP001202831">
    <property type="component" value="Unassembled WGS sequence"/>
</dbReference>
<dbReference type="Gene3D" id="3.40.50.410">
    <property type="entry name" value="von Willebrand factor, type A domain"/>
    <property type="match status" value="1"/>
</dbReference>
<evidence type="ECO:0000256" key="4">
    <source>
        <dbReference type="SAM" id="SignalP"/>
    </source>
</evidence>
<dbReference type="SUPFAM" id="SSF53300">
    <property type="entry name" value="vWA-like"/>
    <property type="match status" value="1"/>
</dbReference>
<evidence type="ECO:0000256" key="1">
    <source>
        <dbReference type="ARBA" id="ARBA00022723"/>
    </source>
</evidence>
<keyword evidence="1" id="KW-0479">Metal-binding</keyword>
<proteinExistence type="predicted"/>
<keyword evidence="2" id="KW-0106">Calcium</keyword>
<dbReference type="EMBL" id="JAKIKT010000009">
    <property type="protein sequence ID" value="MCL2915933.1"/>
    <property type="molecule type" value="Genomic_DNA"/>
</dbReference>
<evidence type="ECO:0000256" key="3">
    <source>
        <dbReference type="SAM" id="MobiDB-lite"/>
    </source>
</evidence>